<keyword evidence="3" id="KW-0479">Metal-binding</keyword>
<dbReference type="GO" id="GO:0000703">
    <property type="term" value="F:oxidized pyrimidine nucleobase lesion DNA N-glycosylase activity"/>
    <property type="evidence" value="ECO:0007669"/>
    <property type="project" value="TreeGrafter"/>
</dbReference>
<dbReference type="GO" id="GO:0140078">
    <property type="term" value="F:class I DNA-(apurinic or apyrimidinic site) endonuclease activity"/>
    <property type="evidence" value="ECO:0007669"/>
    <property type="project" value="UniProtKB-EC"/>
</dbReference>
<keyword evidence="11" id="KW-0511">Multifunctional enzyme</keyword>
<dbReference type="InterPro" id="IPR000214">
    <property type="entry name" value="Znf_DNA_glyclase/AP_lyase"/>
</dbReference>
<keyword evidence="5 13" id="KW-0863">Zinc-finger</keyword>
<keyword evidence="10" id="KW-0456">Lyase</keyword>
<evidence type="ECO:0000256" key="4">
    <source>
        <dbReference type="ARBA" id="ARBA00022763"/>
    </source>
</evidence>
<dbReference type="InterPro" id="IPR010979">
    <property type="entry name" value="Ribosomal_uS13-like_H2TH"/>
</dbReference>
<evidence type="ECO:0000256" key="13">
    <source>
        <dbReference type="PROSITE-ProRule" id="PRU00391"/>
    </source>
</evidence>
<keyword evidence="17" id="KW-1185">Reference proteome</keyword>
<evidence type="ECO:0000256" key="11">
    <source>
        <dbReference type="ARBA" id="ARBA00023268"/>
    </source>
</evidence>
<dbReference type="EC" id="4.2.99.18" evidence="2"/>
<dbReference type="SUPFAM" id="SSF57716">
    <property type="entry name" value="Glucocorticoid receptor-like (DNA-binding domain)"/>
    <property type="match status" value="1"/>
</dbReference>
<dbReference type="PANTHER" id="PTHR42697">
    <property type="entry name" value="ENDONUCLEASE 8"/>
    <property type="match status" value="1"/>
</dbReference>
<comment type="caution">
    <text evidence="16">The sequence shown here is derived from an EMBL/GenBank/DDBJ whole genome shotgun (WGS) entry which is preliminary data.</text>
</comment>
<keyword evidence="12" id="KW-0326">Glycosidase</keyword>
<organism evidence="16 17">
    <name type="scientific">Enteractinococcus helveticum</name>
    <dbReference type="NCBI Taxonomy" id="1837282"/>
    <lineage>
        <taxon>Bacteria</taxon>
        <taxon>Bacillati</taxon>
        <taxon>Actinomycetota</taxon>
        <taxon>Actinomycetes</taxon>
        <taxon>Micrococcales</taxon>
        <taxon>Micrococcaceae</taxon>
    </lineage>
</organism>
<evidence type="ECO:0000259" key="14">
    <source>
        <dbReference type="PROSITE" id="PS51066"/>
    </source>
</evidence>
<dbReference type="EMBL" id="LXEY01000021">
    <property type="protein sequence ID" value="OAV59930.1"/>
    <property type="molecule type" value="Genomic_DNA"/>
</dbReference>
<dbReference type="SMART" id="SM01232">
    <property type="entry name" value="H2TH"/>
    <property type="match status" value="1"/>
</dbReference>
<accession>A0A1B7LXN9</accession>
<name>A0A1B7LXN9_9MICC</name>
<proteinExistence type="inferred from homology"/>
<feature type="domain" description="FPG-type" evidence="14">
    <location>
        <begin position="253"/>
        <end position="288"/>
    </location>
</feature>
<keyword evidence="7" id="KW-0862">Zinc</keyword>
<keyword evidence="4" id="KW-0227">DNA damage</keyword>
<dbReference type="Gene3D" id="3.20.190.10">
    <property type="entry name" value="MutM-like, N-terminal"/>
    <property type="match status" value="1"/>
</dbReference>
<evidence type="ECO:0000256" key="6">
    <source>
        <dbReference type="ARBA" id="ARBA00022801"/>
    </source>
</evidence>
<evidence type="ECO:0000313" key="16">
    <source>
        <dbReference type="EMBL" id="OAV59930.1"/>
    </source>
</evidence>
<evidence type="ECO:0000256" key="2">
    <source>
        <dbReference type="ARBA" id="ARBA00012720"/>
    </source>
</evidence>
<comment type="similarity">
    <text evidence="1">Belongs to the FPG family.</text>
</comment>
<keyword evidence="9" id="KW-0234">DNA repair</keyword>
<evidence type="ECO:0000256" key="12">
    <source>
        <dbReference type="ARBA" id="ARBA00023295"/>
    </source>
</evidence>
<dbReference type="GO" id="GO:0008270">
    <property type="term" value="F:zinc ion binding"/>
    <property type="evidence" value="ECO:0007669"/>
    <property type="project" value="UniProtKB-KW"/>
</dbReference>
<evidence type="ECO:0000256" key="7">
    <source>
        <dbReference type="ARBA" id="ARBA00022833"/>
    </source>
</evidence>
<dbReference type="InterPro" id="IPR012319">
    <property type="entry name" value="FPG_cat"/>
</dbReference>
<protein>
    <recommendedName>
        <fullName evidence="2">DNA-(apurinic or apyrimidinic site) lyase</fullName>
        <ecNumber evidence="2">4.2.99.18</ecNumber>
    </recommendedName>
</protein>
<feature type="domain" description="Formamidopyrimidine-DNA glycosylase catalytic" evidence="15">
    <location>
        <begin position="2"/>
        <end position="91"/>
    </location>
</feature>
<dbReference type="PROSITE" id="PS51068">
    <property type="entry name" value="FPG_CAT"/>
    <property type="match status" value="1"/>
</dbReference>
<dbReference type="Pfam" id="PF01149">
    <property type="entry name" value="Fapy_DNA_glyco"/>
    <property type="match status" value="1"/>
</dbReference>
<dbReference type="InterPro" id="IPR015886">
    <property type="entry name" value="H2TH_FPG"/>
</dbReference>
<dbReference type="Pfam" id="PF06831">
    <property type="entry name" value="H2TH"/>
    <property type="match status" value="1"/>
</dbReference>
<evidence type="ECO:0000256" key="1">
    <source>
        <dbReference type="ARBA" id="ARBA00009409"/>
    </source>
</evidence>
<dbReference type="Proteomes" id="UP000078292">
    <property type="component" value="Unassembled WGS sequence"/>
</dbReference>
<dbReference type="GO" id="GO:0006284">
    <property type="term" value="P:base-excision repair"/>
    <property type="evidence" value="ECO:0007669"/>
    <property type="project" value="InterPro"/>
</dbReference>
<reference evidence="16 17" key="1">
    <citation type="submission" date="2016-04" db="EMBL/GenBank/DDBJ databases">
        <title>First whole genome shotgun sequence of the bacterium Enteractinococcus sp. strain UASWS1574.</title>
        <authorList>
            <person name="Crovadore J."/>
            <person name="Chablais R."/>
            <person name="Lefort F."/>
        </authorList>
    </citation>
    <scope>NUCLEOTIDE SEQUENCE [LARGE SCALE GENOMIC DNA]</scope>
    <source>
        <strain evidence="16 17">UASWS1574</strain>
    </source>
</reference>
<evidence type="ECO:0000256" key="10">
    <source>
        <dbReference type="ARBA" id="ARBA00023239"/>
    </source>
</evidence>
<evidence type="ECO:0000313" key="17">
    <source>
        <dbReference type="Proteomes" id="UP000078292"/>
    </source>
</evidence>
<dbReference type="STRING" id="1837282.A6F49_14395"/>
<evidence type="ECO:0000256" key="5">
    <source>
        <dbReference type="ARBA" id="ARBA00022771"/>
    </source>
</evidence>
<dbReference type="SMART" id="SM00898">
    <property type="entry name" value="Fapy_DNA_glyco"/>
    <property type="match status" value="1"/>
</dbReference>
<dbReference type="SUPFAM" id="SSF81624">
    <property type="entry name" value="N-terminal domain of MutM-like DNA repair proteins"/>
    <property type="match status" value="1"/>
</dbReference>
<dbReference type="PANTHER" id="PTHR42697:SF3">
    <property type="entry name" value="ENDONUCLEASE 8 1"/>
    <property type="match status" value="1"/>
</dbReference>
<evidence type="ECO:0000256" key="3">
    <source>
        <dbReference type="ARBA" id="ARBA00022723"/>
    </source>
</evidence>
<dbReference type="Gene3D" id="1.10.8.50">
    <property type="match status" value="1"/>
</dbReference>
<evidence type="ECO:0000259" key="15">
    <source>
        <dbReference type="PROSITE" id="PS51068"/>
    </source>
</evidence>
<dbReference type="PROSITE" id="PS51066">
    <property type="entry name" value="ZF_FPG_2"/>
    <property type="match status" value="1"/>
</dbReference>
<dbReference type="CDD" id="cd08970">
    <property type="entry name" value="AcNei1_N"/>
    <property type="match status" value="1"/>
</dbReference>
<dbReference type="OrthoDB" id="9800855at2"/>
<sequence length="289" mass="32246">MPEGHSIHRIARHFDEVFVNQQLTLSSPQGRFVDGAKLLDGHRAVASEAYGKHWFLYFDNELVLNVHLGMYGAWTFGGSQHSSIGAPRKIGEQEDHRSAAVELTEPRPTTRVRIIGDNSWADLVGASVCRTLTIAEAQDVIDGIGPDPLREDADPERFYDVAAKTRRRIGAILMDQKTIGGIGNIYRAEGLFRLDLDPHTPANRLPKDIHEAIWVDQVHLLHIGVETGRIITTEAEHRPGVALADAFPEHANYVYQRQGQQCLVCGNNAIIVEELEARKLYWCTACQKS</sequence>
<keyword evidence="8" id="KW-0238">DNA-binding</keyword>
<dbReference type="AlphaFoldDB" id="A0A1B7LXN9"/>
<dbReference type="SUPFAM" id="SSF46946">
    <property type="entry name" value="S13-like H2TH domain"/>
    <property type="match status" value="1"/>
</dbReference>
<keyword evidence="6" id="KW-0378">Hydrolase</keyword>
<dbReference type="RefSeq" id="WP_043058416.1">
    <property type="nucleotide sequence ID" value="NZ_LXEY01000021.1"/>
</dbReference>
<gene>
    <name evidence="16" type="ORF">A6F49_14395</name>
</gene>
<evidence type="ECO:0000256" key="8">
    <source>
        <dbReference type="ARBA" id="ARBA00023125"/>
    </source>
</evidence>
<dbReference type="GO" id="GO:0003684">
    <property type="term" value="F:damaged DNA binding"/>
    <property type="evidence" value="ECO:0007669"/>
    <property type="project" value="InterPro"/>
</dbReference>
<dbReference type="InterPro" id="IPR035937">
    <property type="entry name" value="FPG_N"/>
</dbReference>
<evidence type="ECO:0000256" key="9">
    <source>
        <dbReference type="ARBA" id="ARBA00023204"/>
    </source>
</evidence>